<dbReference type="Proteomes" id="UP000790709">
    <property type="component" value="Unassembled WGS sequence"/>
</dbReference>
<proteinExistence type="predicted"/>
<evidence type="ECO:0000313" key="2">
    <source>
        <dbReference type="Proteomes" id="UP000790709"/>
    </source>
</evidence>
<dbReference type="EMBL" id="MU267108">
    <property type="protein sequence ID" value="KAH7917347.1"/>
    <property type="molecule type" value="Genomic_DNA"/>
</dbReference>
<keyword evidence="2" id="KW-1185">Reference proteome</keyword>
<name>A0ACB8AVG2_9AGAM</name>
<gene>
    <name evidence="1" type="ORF">BV22DRAFT_1135484</name>
</gene>
<protein>
    <submittedName>
        <fullName evidence="1">Uncharacterized protein</fullName>
    </submittedName>
</protein>
<reference evidence="1" key="1">
    <citation type="journal article" date="2021" name="New Phytol.">
        <title>Evolutionary innovations through gain and loss of genes in the ectomycorrhizal Boletales.</title>
        <authorList>
            <person name="Wu G."/>
            <person name="Miyauchi S."/>
            <person name="Morin E."/>
            <person name="Kuo A."/>
            <person name="Drula E."/>
            <person name="Varga T."/>
            <person name="Kohler A."/>
            <person name="Feng B."/>
            <person name="Cao Y."/>
            <person name="Lipzen A."/>
            <person name="Daum C."/>
            <person name="Hundley H."/>
            <person name="Pangilinan J."/>
            <person name="Johnson J."/>
            <person name="Barry K."/>
            <person name="LaButti K."/>
            <person name="Ng V."/>
            <person name="Ahrendt S."/>
            <person name="Min B."/>
            <person name="Choi I.G."/>
            <person name="Park H."/>
            <person name="Plett J.M."/>
            <person name="Magnuson J."/>
            <person name="Spatafora J.W."/>
            <person name="Nagy L.G."/>
            <person name="Henrissat B."/>
            <person name="Grigoriev I.V."/>
            <person name="Yang Z.L."/>
            <person name="Xu J."/>
            <person name="Martin F.M."/>
        </authorList>
    </citation>
    <scope>NUCLEOTIDE SEQUENCE</scope>
    <source>
        <strain evidence="1">KUC20120723A-06</strain>
    </source>
</reference>
<organism evidence="1 2">
    <name type="scientific">Leucogyrophana mollusca</name>
    <dbReference type="NCBI Taxonomy" id="85980"/>
    <lineage>
        <taxon>Eukaryota</taxon>
        <taxon>Fungi</taxon>
        <taxon>Dikarya</taxon>
        <taxon>Basidiomycota</taxon>
        <taxon>Agaricomycotina</taxon>
        <taxon>Agaricomycetes</taxon>
        <taxon>Agaricomycetidae</taxon>
        <taxon>Boletales</taxon>
        <taxon>Boletales incertae sedis</taxon>
        <taxon>Leucogyrophana</taxon>
    </lineage>
</organism>
<sequence>MQHLPSTPIHTQGDLLETPVRTTISCLASTSAAFLFTSPPIHSTSRIPAYAVETISPLQYQQDRNLLEREPTTEAERQLQDALRELEWCEENAKRKMIGMQAAAVLQTKYCNRVQSQLATQEKKKTKKNGTKLVGDGLPHLLTGDIFVAQWKAAEKARIEWNKAVKVIYETEMAQWEAERDLAKVEKRRTKWNRPKMGPKEKPVPKPEVVQGDEGEDKEDDKEEEGDDDGSMEQ</sequence>
<evidence type="ECO:0000313" key="1">
    <source>
        <dbReference type="EMBL" id="KAH7917347.1"/>
    </source>
</evidence>
<comment type="caution">
    <text evidence="1">The sequence shown here is derived from an EMBL/GenBank/DDBJ whole genome shotgun (WGS) entry which is preliminary data.</text>
</comment>
<accession>A0ACB8AVG2</accession>